<evidence type="ECO:0000313" key="3">
    <source>
        <dbReference type="Proteomes" id="UP000059074"/>
    </source>
</evidence>
<dbReference type="Proteomes" id="UP000059074">
    <property type="component" value="Unassembled WGS sequence"/>
</dbReference>
<feature type="region of interest" description="Disordered" evidence="1">
    <location>
        <begin position="1"/>
        <end position="21"/>
    </location>
</feature>
<sequence>MFSTQHGTPAEAVPTSRQRKRESVMSAVEIALEVVIGAATTAAAFALPRIGCRVHAGTRSAHAVQIVGRPLRGGGRRKTLAVKRLEGADCGVEAERGLAFFTHDDPDGVASDLDDIGL</sequence>
<keyword evidence="3" id="KW-1185">Reference proteome</keyword>
<gene>
    <name evidence="2" type="ORF">APY04_0339</name>
</gene>
<proteinExistence type="predicted"/>
<reference evidence="2 3" key="1">
    <citation type="submission" date="2015-10" db="EMBL/GenBank/DDBJ databases">
        <title>Transcriptomic analysis of a linuron degrading triple-species bacterial consortium.</title>
        <authorList>
            <person name="Albers P."/>
        </authorList>
    </citation>
    <scope>NUCLEOTIDE SEQUENCE [LARGE SCALE GENOMIC DNA]</scope>
    <source>
        <strain evidence="2 3">WDL6</strain>
    </source>
</reference>
<dbReference type="PATRIC" id="fig|121290.4.peg.2992"/>
<dbReference type="AlphaFoldDB" id="A0A109BNH3"/>
<name>A0A109BNH3_HYPSL</name>
<comment type="caution">
    <text evidence="2">The sequence shown here is derived from an EMBL/GenBank/DDBJ whole genome shotgun (WGS) entry which is preliminary data.</text>
</comment>
<evidence type="ECO:0000256" key="1">
    <source>
        <dbReference type="SAM" id="MobiDB-lite"/>
    </source>
</evidence>
<accession>A0A109BNH3</accession>
<protein>
    <submittedName>
        <fullName evidence="2">Uncharacterized protein</fullName>
    </submittedName>
</protein>
<organism evidence="2 3">
    <name type="scientific">Hyphomicrobium sulfonivorans</name>
    <dbReference type="NCBI Taxonomy" id="121290"/>
    <lineage>
        <taxon>Bacteria</taxon>
        <taxon>Pseudomonadati</taxon>
        <taxon>Pseudomonadota</taxon>
        <taxon>Alphaproteobacteria</taxon>
        <taxon>Hyphomicrobiales</taxon>
        <taxon>Hyphomicrobiaceae</taxon>
        <taxon>Hyphomicrobium</taxon>
    </lineage>
</organism>
<dbReference type="EMBL" id="LMTR01000015">
    <property type="protein sequence ID" value="KWT72056.1"/>
    <property type="molecule type" value="Genomic_DNA"/>
</dbReference>
<evidence type="ECO:0000313" key="2">
    <source>
        <dbReference type="EMBL" id="KWT72056.1"/>
    </source>
</evidence>